<comment type="function">
    <text evidence="1">Putative transcription activator involved in regulating light control of development.</text>
</comment>
<reference evidence="4" key="1">
    <citation type="journal article" date="2013" name="Nature">
        <title>Draft genome of the wheat A-genome progenitor Triticum urartu.</title>
        <authorList>
            <person name="Ling H.Q."/>
            <person name="Zhao S."/>
            <person name="Liu D."/>
            <person name="Wang J."/>
            <person name="Sun H."/>
            <person name="Zhang C."/>
            <person name="Fan H."/>
            <person name="Li D."/>
            <person name="Dong L."/>
            <person name="Tao Y."/>
            <person name="Gao C."/>
            <person name="Wu H."/>
            <person name="Li Y."/>
            <person name="Cui Y."/>
            <person name="Guo X."/>
            <person name="Zheng S."/>
            <person name="Wang B."/>
            <person name="Yu K."/>
            <person name="Liang Q."/>
            <person name="Yang W."/>
            <person name="Lou X."/>
            <person name="Chen J."/>
            <person name="Feng M."/>
            <person name="Jian J."/>
            <person name="Zhang X."/>
            <person name="Luo G."/>
            <person name="Jiang Y."/>
            <person name="Liu J."/>
            <person name="Wang Z."/>
            <person name="Sha Y."/>
            <person name="Zhang B."/>
            <person name="Wu H."/>
            <person name="Tang D."/>
            <person name="Shen Q."/>
            <person name="Xue P."/>
            <person name="Zou S."/>
            <person name="Wang X."/>
            <person name="Liu X."/>
            <person name="Wang F."/>
            <person name="Yang Y."/>
            <person name="An X."/>
            <person name="Dong Z."/>
            <person name="Zhang K."/>
            <person name="Zhang X."/>
            <person name="Luo M.C."/>
            <person name="Dvorak J."/>
            <person name="Tong Y."/>
            <person name="Wang J."/>
            <person name="Yang H."/>
            <person name="Li Z."/>
            <person name="Wang D."/>
            <person name="Zhang A."/>
            <person name="Wang J."/>
        </authorList>
    </citation>
    <scope>NUCLEOTIDE SEQUENCE</scope>
    <source>
        <strain evidence="4">cv. G1812</strain>
    </source>
</reference>
<evidence type="ECO:0000313" key="3">
    <source>
        <dbReference type="EnsemblPlants" id="TuG1812G0100003608.01.T01"/>
    </source>
</evidence>
<evidence type="ECO:0000313" key="4">
    <source>
        <dbReference type="Proteomes" id="UP000015106"/>
    </source>
</evidence>
<dbReference type="AlphaFoldDB" id="A0A8R7P4P7"/>
<evidence type="ECO:0000256" key="1">
    <source>
        <dbReference type="RuleBase" id="RU367018"/>
    </source>
</evidence>
<accession>A0A8R7P4P7</accession>
<keyword evidence="1" id="KW-0863">Zinc-finger</keyword>
<dbReference type="Gramene" id="TuG1812G0100003608.01.T01">
    <property type="protein sequence ID" value="TuG1812G0100003608.01.T01"/>
    <property type="gene ID" value="TuG1812G0100003608.01"/>
</dbReference>
<dbReference type="EnsemblPlants" id="TuG1812G0100003608.01.T01">
    <property type="protein sequence ID" value="TuG1812G0100003608.01.T01"/>
    <property type="gene ID" value="TuG1812G0100003608.01"/>
</dbReference>
<feature type="domain" description="MULE transposase" evidence="2">
    <location>
        <begin position="2"/>
        <end position="83"/>
    </location>
</feature>
<keyword evidence="1" id="KW-0539">Nucleus</keyword>
<dbReference type="PANTHER" id="PTHR31669:SF307">
    <property type="entry name" value="PROTEIN FAR1-RELATED SEQUENCE"/>
    <property type="match status" value="1"/>
</dbReference>
<dbReference type="PANTHER" id="PTHR31669">
    <property type="entry name" value="PROTEIN FAR1-RELATED SEQUENCE 10-RELATED"/>
    <property type="match status" value="1"/>
</dbReference>
<name>A0A8R7P4P7_TRIUA</name>
<keyword evidence="1" id="KW-0862">Zinc</keyword>
<keyword evidence="1" id="KW-0479">Metal-binding</keyword>
<reference evidence="3" key="2">
    <citation type="submission" date="2018-03" db="EMBL/GenBank/DDBJ databases">
        <title>The Triticum urartu genome reveals the dynamic nature of wheat genome evolution.</title>
        <authorList>
            <person name="Ling H."/>
            <person name="Ma B."/>
            <person name="Shi X."/>
            <person name="Liu H."/>
            <person name="Dong L."/>
            <person name="Sun H."/>
            <person name="Cao Y."/>
            <person name="Gao Q."/>
            <person name="Zheng S."/>
            <person name="Li Y."/>
            <person name="Yu Y."/>
            <person name="Du H."/>
            <person name="Qi M."/>
            <person name="Li Y."/>
            <person name="Yu H."/>
            <person name="Cui Y."/>
            <person name="Wang N."/>
            <person name="Chen C."/>
            <person name="Wu H."/>
            <person name="Zhao Y."/>
            <person name="Zhang J."/>
            <person name="Li Y."/>
            <person name="Zhou W."/>
            <person name="Zhang B."/>
            <person name="Hu W."/>
            <person name="Eijk M."/>
            <person name="Tang J."/>
            <person name="Witsenboer H."/>
            <person name="Zhao S."/>
            <person name="Li Z."/>
            <person name="Zhang A."/>
            <person name="Wang D."/>
            <person name="Liang C."/>
        </authorList>
    </citation>
    <scope>NUCLEOTIDE SEQUENCE [LARGE SCALE GENOMIC DNA]</scope>
    <source>
        <strain evidence="3">cv. G1812</strain>
    </source>
</reference>
<organism evidence="3 4">
    <name type="scientific">Triticum urartu</name>
    <name type="common">Red wild einkorn</name>
    <name type="synonym">Crithodium urartu</name>
    <dbReference type="NCBI Taxonomy" id="4572"/>
    <lineage>
        <taxon>Eukaryota</taxon>
        <taxon>Viridiplantae</taxon>
        <taxon>Streptophyta</taxon>
        <taxon>Embryophyta</taxon>
        <taxon>Tracheophyta</taxon>
        <taxon>Spermatophyta</taxon>
        <taxon>Magnoliopsida</taxon>
        <taxon>Liliopsida</taxon>
        <taxon>Poales</taxon>
        <taxon>Poaceae</taxon>
        <taxon>BOP clade</taxon>
        <taxon>Pooideae</taxon>
        <taxon>Triticodae</taxon>
        <taxon>Triticeae</taxon>
        <taxon>Triticinae</taxon>
        <taxon>Triticum</taxon>
    </lineage>
</organism>
<keyword evidence="4" id="KW-1185">Reference proteome</keyword>
<dbReference type="GO" id="GO:0008270">
    <property type="term" value="F:zinc ion binding"/>
    <property type="evidence" value="ECO:0007669"/>
    <property type="project" value="UniProtKB-UniRule"/>
</dbReference>
<comment type="similarity">
    <text evidence="1">Belongs to the FHY3/FAR1 family.</text>
</comment>
<dbReference type="InterPro" id="IPR018289">
    <property type="entry name" value="MULE_transposase_dom"/>
</dbReference>
<dbReference type="InterPro" id="IPR031052">
    <property type="entry name" value="FHY3/FAR1"/>
</dbReference>
<proteinExistence type="inferred from homology"/>
<protein>
    <recommendedName>
        <fullName evidence="1">Protein FAR1-RELATED SEQUENCE</fullName>
    </recommendedName>
</protein>
<evidence type="ECO:0000259" key="2">
    <source>
        <dbReference type="Pfam" id="PF10551"/>
    </source>
</evidence>
<dbReference type="GO" id="GO:0006355">
    <property type="term" value="P:regulation of DNA-templated transcription"/>
    <property type="evidence" value="ECO:0007669"/>
    <property type="project" value="UniProtKB-UniRule"/>
</dbReference>
<sequence>MYDMPFGLFVGVNNHFQTIIFGDVLVRDETVETFEWVFTEFICMMGGKHPQTVLTYQCRAMELALEKVMPDTTHRWCKWHVLKSAKEKLGPLYTKRSKFRSEFHKIIQHMLTDDEFETAWKDLIESHGLQTHP</sequence>
<comment type="subcellular location">
    <subcellularLocation>
        <location evidence="1">Nucleus</location>
    </subcellularLocation>
</comment>
<dbReference type="GO" id="GO:0005634">
    <property type="term" value="C:nucleus"/>
    <property type="evidence" value="ECO:0007669"/>
    <property type="project" value="UniProtKB-SubCell"/>
</dbReference>
<dbReference type="Pfam" id="PF10551">
    <property type="entry name" value="MULE"/>
    <property type="match status" value="1"/>
</dbReference>
<dbReference type="Proteomes" id="UP000015106">
    <property type="component" value="Chromosome 1"/>
</dbReference>
<reference evidence="3" key="3">
    <citation type="submission" date="2022-06" db="UniProtKB">
        <authorList>
            <consortium name="EnsemblPlants"/>
        </authorList>
    </citation>
    <scope>IDENTIFICATION</scope>
</reference>